<dbReference type="InterPro" id="IPR004839">
    <property type="entry name" value="Aminotransferase_I/II_large"/>
</dbReference>
<dbReference type="EC" id="2.6.1.-" evidence="7"/>
<comment type="cofactor">
    <cofactor evidence="1 7">
        <name>pyridoxal 5'-phosphate</name>
        <dbReference type="ChEBI" id="CHEBI:597326"/>
    </cofactor>
</comment>
<comment type="subunit">
    <text evidence="3">Homodimer.</text>
</comment>
<dbReference type="RefSeq" id="WP_142987430.1">
    <property type="nucleotide sequence ID" value="NZ_FXTD01000010.1"/>
</dbReference>
<keyword evidence="5 7" id="KW-0808">Transferase</keyword>
<dbReference type="InterPro" id="IPR050596">
    <property type="entry name" value="AspAT/PAT-like"/>
</dbReference>
<reference evidence="9 10" key="1">
    <citation type="submission" date="2017-05" db="EMBL/GenBank/DDBJ databases">
        <authorList>
            <person name="Varghese N."/>
            <person name="Submissions S."/>
        </authorList>
    </citation>
    <scope>NUCLEOTIDE SEQUENCE [LARGE SCALE GENOMIC DNA]</scope>
    <source>
        <strain evidence="9 10">DSM 19504</strain>
    </source>
</reference>
<evidence type="ECO:0000256" key="2">
    <source>
        <dbReference type="ARBA" id="ARBA00007441"/>
    </source>
</evidence>
<dbReference type="Proteomes" id="UP000319712">
    <property type="component" value="Unassembled WGS sequence"/>
</dbReference>
<evidence type="ECO:0000313" key="9">
    <source>
        <dbReference type="EMBL" id="SMO82776.1"/>
    </source>
</evidence>
<evidence type="ECO:0000256" key="1">
    <source>
        <dbReference type="ARBA" id="ARBA00001933"/>
    </source>
</evidence>
<dbReference type="InterPro" id="IPR004838">
    <property type="entry name" value="NHTrfase_class1_PyrdxlP-BS"/>
</dbReference>
<dbReference type="InterPro" id="IPR015421">
    <property type="entry name" value="PyrdxlP-dep_Trfase_major"/>
</dbReference>
<accession>A0A521EFQ9</accession>
<dbReference type="AlphaFoldDB" id="A0A521EFQ9"/>
<keyword evidence="10" id="KW-1185">Reference proteome</keyword>
<sequence length="387" mass="41411">MTDAYDYSDRIGRVEPSATLAISNLAAEKEAEGADIVDLSVGEPDFDTPENVVEAGKEALDAGHTGYTSSNGIAPLREAIAGKLRDDGIDASADEVIVTPGGKQALYETFQTLIGDGDEVVLLDPAWVSYEAMVKLAGGDLTRVDLASHGFQLEPALEDLAEAVSDDTELLVVNSPSNPTGAVFSEGALEGVRDLAVEHDLAVISDEIYERIVYDADHVSLASLDGMADRTVTVNGFSKAYSMTGWRLGYLHATEEFVGEAGKLHSHSVSCATNFVQRAGIEALENTDEAVEEMREAFADRRDLLVDLFEEHGVDVDVGDGAFYMMIPVGEPRADDADWCERAIEQAAVACVPGSAFNAPGFARISYAASEERLREAVDRLVANDLL</sequence>
<dbReference type="OrthoDB" id="372018at2157"/>
<dbReference type="InterPro" id="IPR015422">
    <property type="entry name" value="PyrdxlP-dep_Trfase_small"/>
</dbReference>
<evidence type="ECO:0000259" key="8">
    <source>
        <dbReference type="Pfam" id="PF00155"/>
    </source>
</evidence>
<evidence type="ECO:0000256" key="6">
    <source>
        <dbReference type="ARBA" id="ARBA00022898"/>
    </source>
</evidence>
<dbReference type="FunFam" id="3.40.640.10:FF:000033">
    <property type="entry name" value="Aspartate aminotransferase"/>
    <property type="match status" value="1"/>
</dbReference>
<proteinExistence type="inferred from homology"/>
<gene>
    <name evidence="9" type="ORF">SAMN06264867_110123</name>
</gene>
<dbReference type="Gene3D" id="3.90.1150.10">
    <property type="entry name" value="Aspartate Aminotransferase, domain 1"/>
    <property type="match status" value="1"/>
</dbReference>
<name>A0A521EFQ9_9EURY</name>
<evidence type="ECO:0000256" key="7">
    <source>
        <dbReference type="RuleBase" id="RU000481"/>
    </source>
</evidence>
<evidence type="ECO:0000256" key="4">
    <source>
        <dbReference type="ARBA" id="ARBA00022576"/>
    </source>
</evidence>
<dbReference type="PANTHER" id="PTHR46383:SF1">
    <property type="entry name" value="ASPARTATE AMINOTRANSFERASE"/>
    <property type="match status" value="1"/>
</dbReference>
<evidence type="ECO:0000313" key="10">
    <source>
        <dbReference type="Proteomes" id="UP000319712"/>
    </source>
</evidence>
<protein>
    <recommendedName>
        <fullName evidence="7">Aminotransferase</fullName>
        <ecNumber evidence="7">2.6.1.-</ecNumber>
    </recommendedName>
</protein>
<keyword evidence="6" id="KW-0663">Pyridoxal phosphate</keyword>
<dbReference type="Pfam" id="PF00155">
    <property type="entry name" value="Aminotran_1_2"/>
    <property type="match status" value="1"/>
</dbReference>
<comment type="similarity">
    <text evidence="2 7">Belongs to the class-I pyridoxal-phosphate-dependent aminotransferase family.</text>
</comment>
<dbReference type="PROSITE" id="PS00105">
    <property type="entry name" value="AA_TRANSFER_CLASS_1"/>
    <property type="match status" value="1"/>
</dbReference>
<evidence type="ECO:0000256" key="5">
    <source>
        <dbReference type="ARBA" id="ARBA00022679"/>
    </source>
</evidence>
<dbReference type="SUPFAM" id="SSF53383">
    <property type="entry name" value="PLP-dependent transferases"/>
    <property type="match status" value="1"/>
</dbReference>
<evidence type="ECO:0000256" key="3">
    <source>
        <dbReference type="ARBA" id="ARBA00011738"/>
    </source>
</evidence>
<dbReference type="InterPro" id="IPR015424">
    <property type="entry name" value="PyrdxlP-dep_Trfase"/>
</dbReference>
<dbReference type="GO" id="GO:0006520">
    <property type="term" value="P:amino acid metabolic process"/>
    <property type="evidence" value="ECO:0007669"/>
    <property type="project" value="InterPro"/>
</dbReference>
<keyword evidence="4 7" id="KW-0032">Aminotransferase</keyword>
<dbReference type="Gene3D" id="3.40.640.10">
    <property type="entry name" value="Type I PLP-dependent aspartate aminotransferase-like (Major domain)"/>
    <property type="match status" value="1"/>
</dbReference>
<dbReference type="GO" id="GO:0008483">
    <property type="term" value="F:transaminase activity"/>
    <property type="evidence" value="ECO:0007669"/>
    <property type="project" value="UniProtKB-KW"/>
</dbReference>
<feature type="domain" description="Aminotransferase class I/classII large" evidence="8">
    <location>
        <begin position="35"/>
        <end position="381"/>
    </location>
</feature>
<dbReference type="EMBL" id="FXTD01000010">
    <property type="protein sequence ID" value="SMO82776.1"/>
    <property type="molecule type" value="Genomic_DNA"/>
</dbReference>
<dbReference type="PANTHER" id="PTHR46383">
    <property type="entry name" value="ASPARTATE AMINOTRANSFERASE"/>
    <property type="match status" value="1"/>
</dbReference>
<dbReference type="GO" id="GO:0030170">
    <property type="term" value="F:pyridoxal phosphate binding"/>
    <property type="evidence" value="ECO:0007669"/>
    <property type="project" value="InterPro"/>
</dbReference>
<organism evidence="9 10">
    <name type="scientific">Halorubrum cibi</name>
    <dbReference type="NCBI Taxonomy" id="413815"/>
    <lineage>
        <taxon>Archaea</taxon>
        <taxon>Methanobacteriati</taxon>
        <taxon>Methanobacteriota</taxon>
        <taxon>Stenosarchaea group</taxon>
        <taxon>Halobacteria</taxon>
        <taxon>Halobacteriales</taxon>
        <taxon>Haloferacaceae</taxon>
        <taxon>Halorubrum</taxon>
    </lineage>
</organism>
<dbReference type="CDD" id="cd00609">
    <property type="entry name" value="AAT_like"/>
    <property type="match status" value="1"/>
</dbReference>